<name>A0A428R6S6_9HYPO</name>
<feature type="compositionally biased region" description="Low complexity" evidence="1">
    <location>
        <begin position="111"/>
        <end position="124"/>
    </location>
</feature>
<organism evidence="2 3">
    <name type="scientific">Fusarium duplospermum</name>
    <dbReference type="NCBI Taxonomy" id="1325734"/>
    <lineage>
        <taxon>Eukaryota</taxon>
        <taxon>Fungi</taxon>
        <taxon>Dikarya</taxon>
        <taxon>Ascomycota</taxon>
        <taxon>Pezizomycotina</taxon>
        <taxon>Sordariomycetes</taxon>
        <taxon>Hypocreomycetidae</taxon>
        <taxon>Hypocreales</taxon>
        <taxon>Nectriaceae</taxon>
        <taxon>Fusarium</taxon>
        <taxon>Fusarium solani species complex</taxon>
    </lineage>
</organism>
<protein>
    <submittedName>
        <fullName evidence="2">Uncharacterized protein</fullName>
    </submittedName>
</protein>
<accession>A0A428R6S6</accession>
<dbReference type="InterPro" id="IPR022024">
    <property type="entry name" value="DUF3602"/>
</dbReference>
<gene>
    <name evidence="2" type="ORF">CEP54_000345</name>
</gene>
<feature type="region of interest" description="Disordered" evidence="1">
    <location>
        <begin position="1"/>
        <end position="73"/>
    </location>
</feature>
<proteinExistence type="predicted"/>
<dbReference type="InterPro" id="IPR053203">
    <property type="entry name" value="Cisplatin_resist-associated"/>
</dbReference>
<dbReference type="Pfam" id="PF12223">
    <property type="entry name" value="DUF3602"/>
    <property type="match status" value="1"/>
</dbReference>
<dbReference type="Proteomes" id="UP000288168">
    <property type="component" value="Unassembled WGS sequence"/>
</dbReference>
<sequence length="138" mass="14623">MPNYIVTEPSPSTNAYVRSGRGGYGNIRKSKDSHKPSTTSHTVTSSTAPSRRYFSGIGGAGNAHEASEHPPISLDEEYDRIAARDHLAAGHVGIGGAGNVYHRKDSDAASDDTNASDDSSLSSKAKLWARVSSTFSRD</sequence>
<dbReference type="PANTHER" id="PTHR34693:SF2">
    <property type="entry name" value="DUF3602 DOMAIN-CONTAINING PROTEIN"/>
    <property type="match status" value="1"/>
</dbReference>
<dbReference type="OrthoDB" id="5424462at2759"/>
<evidence type="ECO:0000313" key="2">
    <source>
        <dbReference type="EMBL" id="RSL73251.1"/>
    </source>
</evidence>
<dbReference type="EMBL" id="NKCI01000002">
    <property type="protein sequence ID" value="RSL73251.1"/>
    <property type="molecule type" value="Genomic_DNA"/>
</dbReference>
<feature type="region of interest" description="Disordered" evidence="1">
    <location>
        <begin position="92"/>
        <end position="124"/>
    </location>
</feature>
<evidence type="ECO:0000313" key="3">
    <source>
        <dbReference type="Proteomes" id="UP000288168"/>
    </source>
</evidence>
<dbReference type="PANTHER" id="PTHR34693">
    <property type="entry name" value="PROTEIN PAR32"/>
    <property type="match status" value="1"/>
</dbReference>
<dbReference type="AlphaFoldDB" id="A0A428R6S6"/>
<keyword evidence="3" id="KW-1185">Reference proteome</keyword>
<reference evidence="2 3" key="1">
    <citation type="submission" date="2017-06" db="EMBL/GenBank/DDBJ databases">
        <title>Comparative genomic analysis of Ambrosia Fusariam Clade fungi.</title>
        <authorList>
            <person name="Stajich J.E."/>
            <person name="Carrillo J."/>
            <person name="Kijimoto T."/>
            <person name="Eskalen A."/>
            <person name="O'Donnell K."/>
            <person name="Kasson M."/>
        </authorList>
    </citation>
    <scope>NUCLEOTIDE SEQUENCE [LARGE SCALE GENOMIC DNA]</scope>
    <source>
        <strain evidence="2 3">NRRL62584</strain>
    </source>
</reference>
<feature type="compositionally biased region" description="Low complexity" evidence="1">
    <location>
        <begin position="37"/>
        <end position="50"/>
    </location>
</feature>
<evidence type="ECO:0000256" key="1">
    <source>
        <dbReference type="SAM" id="MobiDB-lite"/>
    </source>
</evidence>
<comment type="caution">
    <text evidence="2">The sequence shown here is derived from an EMBL/GenBank/DDBJ whole genome shotgun (WGS) entry which is preliminary data.</text>
</comment>